<protein>
    <submittedName>
        <fullName evidence="2">Uncharacterized protein</fullName>
    </submittedName>
</protein>
<organism evidence="2 3">
    <name type="scientific">Neurospora tetrasperma (strain FGSC 2508 / ATCC MYA-4615 / P0657)</name>
    <dbReference type="NCBI Taxonomy" id="510951"/>
    <lineage>
        <taxon>Eukaryota</taxon>
        <taxon>Fungi</taxon>
        <taxon>Dikarya</taxon>
        <taxon>Ascomycota</taxon>
        <taxon>Pezizomycotina</taxon>
        <taxon>Sordariomycetes</taxon>
        <taxon>Sordariomycetidae</taxon>
        <taxon>Sordariales</taxon>
        <taxon>Sordariaceae</taxon>
        <taxon>Neurospora</taxon>
    </lineage>
</organism>
<keyword evidence="3" id="KW-1185">Reference proteome</keyword>
<dbReference type="RefSeq" id="XP_009848580.1">
    <property type="nucleotide sequence ID" value="XM_009850278.1"/>
</dbReference>
<feature type="region of interest" description="Disordered" evidence="1">
    <location>
        <begin position="179"/>
        <end position="210"/>
    </location>
</feature>
<dbReference type="AlphaFoldDB" id="F8ME19"/>
<dbReference type="KEGG" id="nte:NEUTE1DRAFT135485"/>
<dbReference type="Proteomes" id="UP000008065">
    <property type="component" value="Unassembled WGS sequence"/>
</dbReference>
<accession>F8ME19</accession>
<evidence type="ECO:0000256" key="1">
    <source>
        <dbReference type="SAM" id="MobiDB-lite"/>
    </source>
</evidence>
<feature type="compositionally biased region" description="Basic and acidic residues" evidence="1">
    <location>
        <begin position="99"/>
        <end position="108"/>
    </location>
</feature>
<evidence type="ECO:0000313" key="3">
    <source>
        <dbReference type="Proteomes" id="UP000008065"/>
    </source>
</evidence>
<name>F8ME19_NEUT8</name>
<dbReference type="GeneID" id="20825884"/>
<feature type="region of interest" description="Disordered" evidence="1">
    <location>
        <begin position="87"/>
        <end position="108"/>
    </location>
</feature>
<sequence>MAAFRAAPETHPKATQVAIRQNFFKIDKKTRSTLPARYFNVAGRANNRNVTLSDWTYFENLLEKQFSVDSDFHGHRPAVKIQAAKIRGTQAEEEEEEEENKKRKDELSKTIVSSSTFVSQQQQQQQQKLAQAFGLSACSGFGTLPSFAFVKAASTHVGNSTAIATHNGDQHLPYSQNIPSPVSPASTPRLPSRGLRATRTTRDKTKSLRGQRLCQAHKILENYKPGDIVIVHDYNMTLES</sequence>
<proteinExistence type="predicted"/>
<dbReference type="EMBL" id="GL891302">
    <property type="protein sequence ID" value="EGO61554.1"/>
    <property type="molecule type" value="Genomic_DNA"/>
</dbReference>
<gene>
    <name evidence="2" type="ORF">NEUTE1DRAFT_135485</name>
</gene>
<evidence type="ECO:0000313" key="2">
    <source>
        <dbReference type="EMBL" id="EGO61554.1"/>
    </source>
</evidence>
<dbReference type="VEuPathDB" id="FungiDB:NEUTE1DRAFT_135485"/>
<dbReference type="HOGENOM" id="CLU_1156678_0_0_1"/>
<reference evidence="3" key="1">
    <citation type="journal article" date="2011" name="Genetics">
        <title>Massive changes in genome architecture accompany the transition to self-fertility in the filamentous fungus Neurospora tetrasperma.</title>
        <authorList>
            <person name="Ellison C.E."/>
            <person name="Stajich J.E."/>
            <person name="Jacobson D.J."/>
            <person name="Natvig D.O."/>
            <person name="Lapidus A."/>
            <person name="Foster B."/>
            <person name="Aerts A."/>
            <person name="Riley R."/>
            <person name="Lindquist E.A."/>
            <person name="Grigoriev I.V."/>
            <person name="Taylor J.W."/>
        </authorList>
    </citation>
    <scope>NUCLEOTIDE SEQUENCE [LARGE SCALE GENOMIC DNA]</scope>
    <source>
        <strain evidence="3">FGSC 2508 / P0657</strain>
    </source>
</reference>